<proteinExistence type="predicted"/>
<protein>
    <submittedName>
        <fullName evidence="1">Uncharacterized protein</fullName>
    </submittedName>
</protein>
<organism evidence="1 2">
    <name type="scientific">Ensete ventricosum</name>
    <name type="common">Abyssinian banana</name>
    <name type="synonym">Musa ensete</name>
    <dbReference type="NCBI Taxonomy" id="4639"/>
    <lineage>
        <taxon>Eukaryota</taxon>
        <taxon>Viridiplantae</taxon>
        <taxon>Streptophyta</taxon>
        <taxon>Embryophyta</taxon>
        <taxon>Tracheophyta</taxon>
        <taxon>Spermatophyta</taxon>
        <taxon>Magnoliopsida</taxon>
        <taxon>Liliopsida</taxon>
        <taxon>Zingiberales</taxon>
        <taxon>Musaceae</taxon>
        <taxon>Ensete</taxon>
    </lineage>
</organism>
<dbReference type="Proteomes" id="UP001222027">
    <property type="component" value="Unassembled WGS sequence"/>
</dbReference>
<evidence type="ECO:0000313" key="1">
    <source>
        <dbReference type="EMBL" id="KAJ8500220.1"/>
    </source>
</evidence>
<dbReference type="EMBL" id="JAQQAF010000003">
    <property type="protein sequence ID" value="KAJ8500220.1"/>
    <property type="molecule type" value="Genomic_DNA"/>
</dbReference>
<evidence type="ECO:0000313" key="2">
    <source>
        <dbReference type="Proteomes" id="UP001222027"/>
    </source>
</evidence>
<keyword evidence="2" id="KW-1185">Reference proteome</keyword>
<comment type="caution">
    <text evidence="1">The sequence shown here is derived from an EMBL/GenBank/DDBJ whole genome shotgun (WGS) entry which is preliminary data.</text>
</comment>
<name>A0AAV8RE54_ENSVE</name>
<dbReference type="AlphaFoldDB" id="A0AAV8RE54"/>
<reference evidence="1 2" key="1">
    <citation type="submission" date="2022-12" db="EMBL/GenBank/DDBJ databases">
        <title>Chromosome-scale assembly of the Ensete ventricosum genome.</title>
        <authorList>
            <person name="Dussert Y."/>
            <person name="Stocks J."/>
            <person name="Wendawek A."/>
            <person name="Woldeyes F."/>
            <person name="Nichols R.A."/>
            <person name="Borrell J.S."/>
        </authorList>
    </citation>
    <scope>NUCLEOTIDE SEQUENCE [LARGE SCALE GENOMIC DNA]</scope>
    <source>
        <strain evidence="2">cv. Maze</strain>
        <tissue evidence="1">Seeds</tissue>
    </source>
</reference>
<accession>A0AAV8RE54</accession>
<gene>
    <name evidence="1" type="ORF">OPV22_010772</name>
</gene>
<sequence>MAHVAAHTMPAADQMLDELSDVLYAAFCSPQVIALARTAASTITLTENGERLFEIFKSWEVSVAAK</sequence>